<dbReference type="InterPro" id="IPR012337">
    <property type="entry name" value="RNaseH-like_sf"/>
</dbReference>
<dbReference type="Pfam" id="PF13546">
    <property type="entry name" value="DDE_5"/>
    <property type="match status" value="1"/>
</dbReference>
<dbReference type="Proteomes" id="UP001193081">
    <property type="component" value="Unassembled WGS sequence"/>
</dbReference>
<evidence type="ECO:0000313" key="4">
    <source>
        <dbReference type="Proteomes" id="UP001193081"/>
    </source>
</evidence>
<accession>A0ABS4DFK4</accession>
<evidence type="ECO:0000259" key="2">
    <source>
        <dbReference type="Pfam" id="PF13546"/>
    </source>
</evidence>
<dbReference type="RefSeq" id="WP_135480772.1">
    <property type="nucleotide sequence ID" value="NZ_SIJK02000060.1"/>
</dbReference>
<reference evidence="3 4" key="1">
    <citation type="submission" date="2021-03" db="EMBL/GenBank/DDBJ databases">
        <authorList>
            <person name="Grouzdev D.S."/>
        </authorList>
    </citation>
    <scope>NUCLEOTIDE SEQUENCE [LARGE SCALE GENOMIC DNA]</scope>
    <source>
        <strain evidence="3 4">M50-1</strain>
    </source>
</reference>
<evidence type="ECO:0000256" key="1">
    <source>
        <dbReference type="SAM" id="MobiDB-lite"/>
    </source>
</evidence>
<keyword evidence="4" id="KW-1185">Reference proteome</keyword>
<protein>
    <submittedName>
        <fullName evidence="3">Transposase</fullName>
    </submittedName>
</protein>
<dbReference type="SUPFAM" id="SSF53098">
    <property type="entry name" value="Ribonuclease H-like"/>
    <property type="match status" value="1"/>
</dbReference>
<organism evidence="3 4">
    <name type="scientific">Candidatus Chloroploca mongolica</name>
    <dbReference type="NCBI Taxonomy" id="2528176"/>
    <lineage>
        <taxon>Bacteria</taxon>
        <taxon>Bacillati</taxon>
        <taxon>Chloroflexota</taxon>
        <taxon>Chloroflexia</taxon>
        <taxon>Chloroflexales</taxon>
        <taxon>Chloroflexineae</taxon>
        <taxon>Oscillochloridaceae</taxon>
        <taxon>Candidatus Chloroploca</taxon>
    </lineage>
</organism>
<evidence type="ECO:0000313" key="3">
    <source>
        <dbReference type="EMBL" id="MBP1468228.1"/>
    </source>
</evidence>
<gene>
    <name evidence="3" type="ORF">EYB53_021130</name>
</gene>
<feature type="region of interest" description="Disordered" evidence="1">
    <location>
        <begin position="140"/>
        <end position="175"/>
    </location>
</feature>
<name>A0ABS4DFK4_9CHLR</name>
<feature type="domain" description="Transposase IS701-like DDE" evidence="2">
    <location>
        <begin position="12"/>
        <end position="265"/>
    </location>
</feature>
<dbReference type="InterPro" id="IPR038721">
    <property type="entry name" value="IS701-like_DDE_dom"/>
</dbReference>
<dbReference type="EMBL" id="SIJK02000060">
    <property type="protein sequence ID" value="MBP1468228.1"/>
    <property type="molecule type" value="Genomic_DNA"/>
</dbReference>
<comment type="caution">
    <text evidence="3">The sequence shown here is derived from an EMBL/GenBank/DDBJ whole genome shotgun (WGS) entry which is preliminary data.</text>
</comment>
<sequence>MDTILPLLSCLSGTLKMTTIRQLSRIALAMLAMTGRVTMLGISRWTGTGGSYRTIQRFFHSALPWATMLWVFVQTHLLAPDEEVLLVGDECVVTKAGTEIYGVVRFFSSIFGKPVPGVSLFALALVSCRERQAFPVQVEQVLRDPARSSPPTPPAAKRKPGRPKGSSTQAKADAPLNAEHTRISAMIQGLLARIRPYLRVTSLVLDGHFGNQNAVLMARRLGLQMISKLRSDSALFYPYDGPYAGHGPRRIHGERIDPTAIPERFLKQTTVEDHVETRIYQVEARHETFDQPLNVVVIVKRQLTTGKQAHIYLFSSDRTLAWDLLREYYQLRFQIEFVFRDAKQYWGLEDFMVVKEAAVANAMNLAFFMVNLSRRLVRDRRRIDPNASVLDLKTHYRGLCYAEEVIKLLPEKPEPGLLRRLLAQVTGLGRIHPLPPESGAG</sequence>
<proteinExistence type="predicted"/>